<sequence>MGKESHLDHLLPDGSEHEDAGSEVDLELHEIRQNSARRKAACTATGLFKPLNFLLLLTAISIASFWAGTTMHGTYGNIAPPLRDVGVKYAVKQFNGSFLGENIYRKVGSPEVDKAWDDLGVNFAPGIISYEDGLKSGLKPHFVQRAKKYGGGFMVNLEGLHHLHCLNLVRKSLWFNYDHYKELKQHAFKNDGEILRLHVSRCNLSIV</sequence>
<keyword evidence="5" id="KW-1185">Reference proteome</keyword>
<organism evidence="4 5">
    <name type="scientific">Purpureocillium lavendulum</name>
    <dbReference type="NCBI Taxonomy" id="1247861"/>
    <lineage>
        <taxon>Eukaryota</taxon>
        <taxon>Fungi</taxon>
        <taxon>Dikarya</taxon>
        <taxon>Ascomycota</taxon>
        <taxon>Pezizomycotina</taxon>
        <taxon>Sordariomycetes</taxon>
        <taxon>Hypocreomycetidae</taxon>
        <taxon>Hypocreales</taxon>
        <taxon>Ophiocordycipitaceae</taxon>
        <taxon>Purpureocillium</taxon>
    </lineage>
</organism>
<feature type="transmembrane region" description="Helical" evidence="3">
    <location>
        <begin position="47"/>
        <end position="67"/>
    </location>
</feature>
<dbReference type="Pfam" id="PF11807">
    <property type="entry name" value="UstYa"/>
    <property type="match status" value="1"/>
</dbReference>
<gene>
    <name evidence="4" type="ORF">O9K51_03915</name>
</gene>
<dbReference type="PANTHER" id="PTHR33365:SF13">
    <property type="entry name" value="TAT PATHWAY SIGNAL SEQUENCE"/>
    <property type="match status" value="1"/>
</dbReference>
<evidence type="ECO:0000256" key="2">
    <source>
        <dbReference type="SAM" id="MobiDB-lite"/>
    </source>
</evidence>
<dbReference type="InterPro" id="IPR021765">
    <property type="entry name" value="UstYa-like"/>
</dbReference>
<evidence type="ECO:0000313" key="4">
    <source>
        <dbReference type="EMBL" id="KAJ6442740.1"/>
    </source>
</evidence>
<evidence type="ECO:0000256" key="3">
    <source>
        <dbReference type="SAM" id="Phobius"/>
    </source>
</evidence>
<comment type="caution">
    <text evidence="4">The sequence shown here is derived from an EMBL/GenBank/DDBJ whole genome shotgun (WGS) entry which is preliminary data.</text>
</comment>
<comment type="similarity">
    <text evidence="1">Belongs to the ustYa family.</text>
</comment>
<dbReference type="EMBL" id="JAQHRD010000003">
    <property type="protein sequence ID" value="KAJ6442740.1"/>
    <property type="molecule type" value="Genomic_DNA"/>
</dbReference>
<evidence type="ECO:0000256" key="1">
    <source>
        <dbReference type="ARBA" id="ARBA00035112"/>
    </source>
</evidence>
<keyword evidence="3" id="KW-0472">Membrane</keyword>
<accession>A0AB34FXJ5</accession>
<keyword evidence="3" id="KW-1133">Transmembrane helix</keyword>
<evidence type="ECO:0000313" key="5">
    <source>
        <dbReference type="Proteomes" id="UP001163105"/>
    </source>
</evidence>
<keyword evidence="3" id="KW-0812">Transmembrane</keyword>
<dbReference type="Proteomes" id="UP001163105">
    <property type="component" value="Unassembled WGS sequence"/>
</dbReference>
<dbReference type="PANTHER" id="PTHR33365">
    <property type="entry name" value="YALI0B05434P"/>
    <property type="match status" value="1"/>
</dbReference>
<feature type="region of interest" description="Disordered" evidence="2">
    <location>
        <begin position="1"/>
        <end position="22"/>
    </location>
</feature>
<reference evidence="4" key="1">
    <citation type="submission" date="2023-01" db="EMBL/GenBank/DDBJ databases">
        <title>The growth and conidiation of Purpureocillium lavendulum are regulated by nitrogen source and histone H3K14 acetylation.</title>
        <authorList>
            <person name="Tang P."/>
            <person name="Han J."/>
            <person name="Zhang C."/>
            <person name="Tang P."/>
            <person name="Qi F."/>
            <person name="Zhang K."/>
            <person name="Liang L."/>
        </authorList>
    </citation>
    <scope>NUCLEOTIDE SEQUENCE</scope>
    <source>
        <strain evidence="4">YMF1.00683</strain>
    </source>
</reference>
<proteinExistence type="inferred from homology"/>
<dbReference type="AlphaFoldDB" id="A0AB34FXJ5"/>
<name>A0AB34FXJ5_9HYPO</name>
<dbReference type="GO" id="GO:0043386">
    <property type="term" value="P:mycotoxin biosynthetic process"/>
    <property type="evidence" value="ECO:0007669"/>
    <property type="project" value="InterPro"/>
</dbReference>
<protein>
    <submittedName>
        <fullName evidence="4">Tat pathway signal sequence</fullName>
    </submittedName>
</protein>